<dbReference type="AlphaFoldDB" id="A0A5B7KDQ1"/>
<dbReference type="EMBL" id="VSRR010134905">
    <property type="protein sequence ID" value="MPD03149.1"/>
    <property type="molecule type" value="Genomic_DNA"/>
</dbReference>
<feature type="region of interest" description="Disordered" evidence="1">
    <location>
        <begin position="1"/>
        <end position="34"/>
    </location>
</feature>
<keyword evidence="3" id="KW-1185">Reference proteome</keyword>
<name>A0A5B7KDQ1_PORTR</name>
<evidence type="ECO:0000313" key="3">
    <source>
        <dbReference type="Proteomes" id="UP000324222"/>
    </source>
</evidence>
<evidence type="ECO:0000313" key="2">
    <source>
        <dbReference type="EMBL" id="MPD03149.1"/>
    </source>
</evidence>
<accession>A0A5B7KDQ1</accession>
<feature type="compositionally biased region" description="Acidic residues" evidence="1">
    <location>
        <begin position="14"/>
        <end position="34"/>
    </location>
</feature>
<comment type="caution">
    <text evidence="2">The sequence shown here is derived from an EMBL/GenBank/DDBJ whole genome shotgun (WGS) entry which is preliminary data.</text>
</comment>
<sequence length="34" mass="3929">MNQAVYNEPNPEKEEGEEDKEEGEESEEEESAGW</sequence>
<reference evidence="2 3" key="1">
    <citation type="submission" date="2019-05" db="EMBL/GenBank/DDBJ databases">
        <title>Another draft genome of Portunus trituberculatus and its Hox gene families provides insights of decapod evolution.</title>
        <authorList>
            <person name="Jeong J.-H."/>
            <person name="Song I."/>
            <person name="Kim S."/>
            <person name="Choi T."/>
            <person name="Kim D."/>
            <person name="Ryu S."/>
            <person name="Kim W."/>
        </authorList>
    </citation>
    <scope>NUCLEOTIDE SEQUENCE [LARGE SCALE GENOMIC DNA]</scope>
    <source>
        <tissue evidence="2">Muscle</tissue>
    </source>
</reference>
<evidence type="ECO:0000256" key="1">
    <source>
        <dbReference type="SAM" id="MobiDB-lite"/>
    </source>
</evidence>
<dbReference type="Proteomes" id="UP000324222">
    <property type="component" value="Unassembled WGS sequence"/>
</dbReference>
<proteinExistence type="predicted"/>
<gene>
    <name evidence="2" type="ORF">E2C01_098773</name>
</gene>
<organism evidence="2 3">
    <name type="scientific">Portunus trituberculatus</name>
    <name type="common">Swimming crab</name>
    <name type="synonym">Neptunus trituberculatus</name>
    <dbReference type="NCBI Taxonomy" id="210409"/>
    <lineage>
        <taxon>Eukaryota</taxon>
        <taxon>Metazoa</taxon>
        <taxon>Ecdysozoa</taxon>
        <taxon>Arthropoda</taxon>
        <taxon>Crustacea</taxon>
        <taxon>Multicrustacea</taxon>
        <taxon>Malacostraca</taxon>
        <taxon>Eumalacostraca</taxon>
        <taxon>Eucarida</taxon>
        <taxon>Decapoda</taxon>
        <taxon>Pleocyemata</taxon>
        <taxon>Brachyura</taxon>
        <taxon>Eubrachyura</taxon>
        <taxon>Portunoidea</taxon>
        <taxon>Portunidae</taxon>
        <taxon>Portuninae</taxon>
        <taxon>Portunus</taxon>
    </lineage>
</organism>
<protein>
    <submittedName>
        <fullName evidence="2">Uncharacterized protein</fullName>
    </submittedName>
</protein>